<dbReference type="AlphaFoldDB" id="A0A9N9DC27"/>
<dbReference type="PANTHER" id="PTHR35871">
    <property type="entry name" value="EXPRESSED PROTEIN"/>
    <property type="match status" value="1"/>
</dbReference>
<gene>
    <name evidence="2" type="ORF">CPELLU_LOCUS8349</name>
</gene>
<dbReference type="EMBL" id="CAJVQA010005904">
    <property type="protein sequence ID" value="CAG8630199.1"/>
    <property type="molecule type" value="Genomic_DNA"/>
</dbReference>
<evidence type="ECO:0000313" key="3">
    <source>
        <dbReference type="Proteomes" id="UP000789759"/>
    </source>
</evidence>
<keyword evidence="3" id="KW-1185">Reference proteome</keyword>
<dbReference type="PANTHER" id="PTHR35871:SF1">
    <property type="entry name" value="CXC1-LIKE CYSTEINE CLUSTER ASSOCIATED WITH KDZ TRANSPOSASES DOMAIN-CONTAINING PROTEIN"/>
    <property type="match status" value="1"/>
</dbReference>
<proteinExistence type="predicted"/>
<feature type="region of interest" description="Disordered" evidence="1">
    <location>
        <begin position="52"/>
        <end position="86"/>
    </location>
</feature>
<reference evidence="2" key="1">
    <citation type="submission" date="2021-06" db="EMBL/GenBank/DDBJ databases">
        <authorList>
            <person name="Kallberg Y."/>
            <person name="Tangrot J."/>
            <person name="Rosling A."/>
        </authorList>
    </citation>
    <scope>NUCLEOTIDE SEQUENCE</scope>
    <source>
        <strain evidence="2">FL966</strain>
    </source>
</reference>
<accession>A0A9N9DC27</accession>
<comment type="caution">
    <text evidence="2">The sequence shown here is derived from an EMBL/GenBank/DDBJ whole genome shotgun (WGS) entry which is preliminary data.</text>
</comment>
<name>A0A9N9DC27_9GLOM</name>
<dbReference type="Proteomes" id="UP000789759">
    <property type="component" value="Unassembled WGS sequence"/>
</dbReference>
<evidence type="ECO:0000313" key="2">
    <source>
        <dbReference type="EMBL" id="CAG8630199.1"/>
    </source>
</evidence>
<dbReference type="OrthoDB" id="2423699at2759"/>
<protein>
    <submittedName>
        <fullName evidence="2">6637_t:CDS:1</fullName>
    </submittedName>
</protein>
<evidence type="ECO:0000256" key="1">
    <source>
        <dbReference type="SAM" id="MobiDB-lite"/>
    </source>
</evidence>
<sequence length="483" mass="56273">MLHPTNNKKKSKQAYELKTHRHNINVNDSEAKNSNNFSYDEAVENNNATTNTFYRESDSNKSHRPCYLGNSISTKRRKRQQQREAAKGMPTLFTFWNQDKTAEEDIEVELFDDGWLDEVNEDDTEGLLEDEIETSNWYKKIQTALENITLDIKNKNVNSEVWVRLNSIRFYPQLIKHNYQKIEASKIVADVAGKGVYHARCIRSWSHEYVMTHQIPYLHREHHIKTWSFLWDEDILLQIKSFAPPPTISFNTAKNYLKELERMNELEHRISVFSDEDMKVETWPDSSVQLLILVIHDRKSEDLIEQVSNHAIPIFEAYFPGCQALFAFDNTKSHTTYASDALVAKNMNLSSAGKQEKMCSTSYFLISERELWPEKGLKLQKARELMGQQPDFLAQKGQLEETIIGTRHQIANCNYSWKGLQKTISLALNSVLLPTIRRYVRKAFRYMDAYQKGLKGKVAEFAVKKYRSHRQIPEFALSSIKVD</sequence>
<organism evidence="2 3">
    <name type="scientific">Cetraspora pellucida</name>
    <dbReference type="NCBI Taxonomy" id="1433469"/>
    <lineage>
        <taxon>Eukaryota</taxon>
        <taxon>Fungi</taxon>
        <taxon>Fungi incertae sedis</taxon>
        <taxon>Mucoromycota</taxon>
        <taxon>Glomeromycotina</taxon>
        <taxon>Glomeromycetes</taxon>
        <taxon>Diversisporales</taxon>
        <taxon>Gigasporaceae</taxon>
        <taxon>Cetraspora</taxon>
    </lineage>
</organism>